<dbReference type="Proteomes" id="UP001432128">
    <property type="component" value="Chromosome"/>
</dbReference>
<dbReference type="KEGG" id="whr:OG579_21680"/>
<feature type="domain" description="Suppressor of fused-like" evidence="1">
    <location>
        <begin position="32"/>
        <end position="188"/>
    </location>
</feature>
<name>A0AAU4K2F8_9NOCA</name>
<dbReference type="EMBL" id="CP108021">
    <property type="protein sequence ID" value="WUM20250.1"/>
    <property type="molecule type" value="Genomic_DNA"/>
</dbReference>
<evidence type="ECO:0000259" key="1">
    <source>
        <dbReference type="Pfam" id="PF05076"/>
    </source>
</evidence>
<dbReference type="RefSeq" id="WP_328857624.1">
    <property type="nucleotide sequence ID" value="NZ_CP108021.1"/>
</dbReference>
<reference evidence="2 3" key="1">
    <citation type="submission" date="2022-10" db="EMBL/GenBank/DDBJ databases">
        <title>The complete genomes of actinobacterial strains from the NBC collection.</title>
        <authorList>
            <person name="Joergensen T.S."/>
            <person name="Alvarez Arevalo M."/>
            <person name="Sterndorff E.B."/>
            <person name="Faurdal D."/>
            <person name="Vuksanovic O."/>
            <person name="Mourched A.-S."/>
            <person name="Charusanti P."/>
            <person name="Shaw S."/>
            <person name="Blin K."/>
            <person name="Weber T."/>
        </authorList>
    </citation>
    <scope>NUCLEOTIDE SEQUENCE [LARGE SCALE GENOMIC DNA]</scope>
    <source>
        <strain evidence="2 3">NBC_00319</strain>
    </source>
</reference>
<sequence length="196" mass="20735">MSTSVTDRVTDHLRAALPGDPQRASVTFLGVEAIDVLRFTDAGRADVVFASVGCSRHPMADPTDLGADPVRGPRAEIVVRMHAGDPLVDLHRSVALLAATPSVEGVVLLADALVDLGEPLWSGSACTAVVLSVDEIADCPLDEPMSPVTFLRAIPITANEAAWVRLRGVDELRRAWEEAGIDVADVRRVSATPGRA</sequence>
<dbReference type="Pfam" id="PF05076">
    <property type="entry name" value="SUFU"/>
    <property type="match status" value="1"/>
</dbReference>
<organism evidence="2 3">
    <name type="scientific">Williamsia herbipolensis</name>
    <dbReference type="NCBI Taxonomy" id="1603258"/>
    <lineage>
        <taxon>Bacteria</taxon>
        <taxon>Bacillati</taxon>
        <taxon>Actinomycetota</taxon>
        <taxon>Actinomycetes</taxon>
        <taxon>Mycobacteriales</taxon>
        <taxon>Nocardiaceae</taxon>
        <taxon>Williamsia</taxon>
    </lineage>
</organism>
<keyword evidence="3" id="KW-1185">Reference proteome</keyword>
<gene>
    <name evidence="2" type="ORF">OG579_21680</name>
</gene>
<evidence type="ECO:0000313" key="2">
    <source>
        <dbReference type="EMBL" id="WUM20250.1"/>
    </source>
</evidence>
<dbReference type="InterPro" id="IPR020941">
    <property type="entry name" value="SUFU-like_domain"/>
</dbReference>
<dbReference type="AlphaFoldDB" id="A0AAU4K2F8"/>
<accession>A0AAU4K2F8</accession>
<proteinExistence type="predicted"/>
<evidence type="ECO:0000313" key="3">
    <source>
        <dbReference type="Proteomes" id="UP001432128"/>
    </source>
</evidence>
<protein>
    <submittedName>
        <fullName evidence="2">Suppressor of fused domain protein</fullName>
    </submittedName>
</protein>